<feature type="binding site" evidence="8">
    <location>
        <position position="236"/>
    </location>
    <ligand>
        <name>substrate</name>
    </ligand>
</feature>
<dbReference type="InterPro" id="IPR012131">
    <property type="entry name" value="Hstdl_DH"/>
</dbReference>
<feature type="binding site" evidence="8">
    <location>
        <position position="360"/>
    </location>
    <ligand>
        <name>substrate</name>
    </ligand>
</feature>
<dbReference type="GO" id="GO:0046872">
    <property type="term" value="F:metal ion binding"/>
    <property type="evidence" value="ECO:0007669"/>
    <property type="project" value="UniProtKB-KW"/>
</dbReference>
<name>A0A5R8KBV5_9BACT</name>
<evidence type="ECO:0000256" key="1">
    <source>
        <dbReference type="ARBA" id="ARBA00010178"/>
    </source>
</evidence>
<dbReference type="PROSITE" id="PS00611">
    <property type="entry name" value="HISOL_DEHYDROGENASE"/>
    <property type="match status" value="1"/>
</dbReference>
<feature type="binding site" evidence="8">
    <location>
        <position position="258"/>
    </location>
    <ligand>
        <name>substrate</name>
    </ligand>
</feature>
<evidence type="ECO:0000256" key="3">
    <source>
        <dbReference type="ARBA" id="ARBA00022833"/>
    </source>
</evidence>
<sequence length="430" mass="46102">MKIIRYTDAFFVDELRRFDRRAEASEAVREVVGDVVKAVRERGDEALIELTKKFDAAELRVRDLRVSQDELQAAWDGVEPRVREALEASHRNVSEFARQSMRKNWSMVNEQGAEVGEVFHPYQRVGLYVPGGTAPLVSTSLMTVAIAAAAGVPEIVVCTPCGKDGTVNPGLLAALKLAGATEVYRVGGSQAIAAMAYGTGTIKPVVKIFGPGNAYVVEAKRQVFGVVSVDLLPGPSEVMVLADKTGNAACIAADLLAQAEHGKDSGVAFITDDEGLLGDVVREMEVQGEKLSRQQMIKSVLEKECVLILVPTLEDGVELVNAYAPEHLSLIAEREEEIMQMVRTAGAIFLGNASPVAVGDFLAGPSHTLPTGGAGKSFPGLTTEMFSRRTSVVRLSKEACAKSEPIVRVFSEIEGLDAHGESVAIRGRVL</sequence>
<dbReference type="InterPro" id="IPR022695">
    <property type="entry name" value="Histidinol_DH_monofunct"/>
</dbReference>
<comment type="similarity">
    <text evidence="1 5 10">Belongs to the histidinol dehydrogenase family.</text>
</comment>
<feature type="binding site" evidence="7">
    <location>
        <position position="128"/>
    </location>
    <ligand>
        <name>NAD(+)</name>
        <dbReference type="ChEBI" id="CHEBI:57540"/>
    </ligand>
</feature>
<feature type="binding site" evidence="7">
    <location>
        <position position="213"/>
    </location>
    <ligand>
        <name>NAD(+)</name>
        <dbReference type="ChEBI" id="CHEBI:57540"/>
    </ligand>
</feature>
<evidence type="ECO:0000313" key="12">
    <source>
        <dbReference type="Proteomes" id="UP000306196"/>
    </source>
</evidence>
<dbReference type="GO" id="GO:0005737">
    <property type="term" value="C:cytoplasm"/>
    <property type="evidence" value="ECO:0007669"/>
    <property type="project" value="TreeGrafter"/>
</dbReference>
<protein>
    <submittedName>
        <fullName evidence="11">Histidinol dehydrogenase</fullName>
        <ecNumber evidence="11">1.1.1.23</ecNumber>
    </submittedName>
</protein>
<dbReference type="GO" id="GO:0051287">
    <property type="term" value="F:NAD binding"/>
    <property type="evidence" value="ECO:0007669"/>
    <property type="project" value="InterPro"/>
</dbReference>
<dbReference type="PRINTS" id="PR00083">
    <property type="entry name" value="HOLDHDRGNASE"/>
</dbReference>
<keyword evidence="3 9" id="KW-0862">Zinc</keyword>
<evidence type="ECO:0000256" key="9">
    <source>
        <dbReference type="PIRSR" id="PIRSR000099-4"/>
    </source>
</evidence>
<proteinExistence type="inferred from homology"/>
<dbReference type="GO" id="GO:0000105">
    <property type="term" value="P:L-histidine biosynthetic process"/>
    <property type="evidence" value="ECO:0007669"/>
    <property type="project" value="InterPro"/>
</dbReference>
<evidence type="ECO:0000256" key="6">
    <source>
        <dbReference type="PIRSR" id="PIRSR000099-1"/>
    </source>
</evidence>
<feature type="active site" description="Proton acceptor" evidence="6">
    <location>
        <position position="327"/>
    </location>
</feature>
<dbReference type="Gene3D" id="1.20.5.1300">
    <property type="match status" value="1"/>
</dbReference>
<feature type="binding site" evidence="9">
    <location>
        <position position="360"/>
    </location>
    <ligand>
        <name>Zn(2+)</name>
        <dbReference type="ChEBI" id="CHEBI:29105"/>
    </ligand>
</feature>
<dbReference type="OrthoDB" id="9805269at2"/>
<evidence type="ECO:0000313" key="11">
    <source>
        <dbReference type="EMBL" id="TLD69786.1"/>
    </source>
</evidence>
<feature type="binding site" evidence="8">
    <location>
        <position position="327"/>
    </location>
    <ligand>
        <name>substrate</name>
    </ligand>
</feature>
<dbReference type="Pfam" id="PF00815">
    <property type="entry name" value="Histidinol_dh"/>
    <property type="match status" value="1"/>
</dbReference>
<dbReference type="FunFam" id="3.40.50.1980:FF:000026">
    <property type="entry name" value="Histidinol dehydrogenase"/>
    <property type="match status" value="1"/>
</dbReference>
<feature type="binding site" evidence="8">
    <location>
        <position position="414"/>
    </location>
    <ligand>
        <name>substrate</name>
    </ligand>
</feature>
<dbReference type="RefSeq" id="WP_138087245.1">
    <property type="nucleotide sequence ID" value="NZ_VAUV01000011.1"/>
</dbReference>
<reference evidence="11 12" key="1">
    <citation type="submission" date="2019-05" db="EMBL/GenBank/DDBJ databases">
        <title>Verrucobacter flavum gen. nov., sp. nov. a new member of the family Verrucomicrobiaceae.</title>
        <authorList>
            <person name="Szuroczki S."/>
            <person name="Abbaszade G."/>
            <person name="Szabo A."/>
            <person name="Felfoldi T."/>
            <person name="Schumann P."/>
            <person name="Boka K."/>
            <person name="Keki Z."/>
            <person name="Toumi M."/>
            <person name="Toth E."/>
        </authorList>
    </citation>
    <scope>NUCLEOTIDE SEQUENCE [LARGE SCALE GENOMIC DNA]</scope>
    <source>
        <strain evidence="11 12">MG-N-17</strain>
    </source>
</reference>
<evidence type="ECO:0000256" key="7">
    <source>
        <dbReference type="PIRSR" id="PIRSR000099-2"/>
    </source>
</evidence>
<dbReference type="InterPro" id="IPR016161">
    <property type="entry name" value="Ald_DH/histidinol_DH"/>
</dbReference>
<evidence type="ECO:0000256" key="8">
    <source>
        <dbReference type="PIRSR" id="PIRSR000099-3"/>
    </source>
</evidence>
<dbReference type="Gene3D" id="3.40.50.1980">
    <property type="entry name" value="Nitrogenase molybdenum iron protein domain"/>
    <property type="match status" value="2"/>
</dbReference>
<feature type="binding site" evidence="7">
    <location>
        <position position="190"/>
    </location>
    <ligand>
        <name>NAD(+)</name>
        <dbReference type="ChEBI" id="CHEBI:57540"/>
    </ligand>
</feature>
<gene>
    <name evidence="11" type="primary">hisD</name>
    <name evidence="11" type="ORF">FEM03_15790</name>
</gene>
<feature type="binding site" evidence="8">
    <location>
        <position position="419"/>
    </location>
    <ligand>
        <name>substrate</name>
    </ligand>
</feature>
<dbReference type="InterPro" id="IPR001692">
    <property type="entry name" value="Histidinol_DH_CS"/>
</dbReference>
<dbReference type="PANTHER" id="PTHR21256">
    <property type="entry name" value="HISTIDINOL DEHYDROGENASE HDH"/>
    <property type="match status" value="1"/>
</dbReference>
<accession>A0A5R8KBV5</accession>
<dbReference type="FunFam" id="3.40.50.1980:FF:000001">
    <property type="entry name" value="Histidinol dehydrogenase"/>
    <property type="match status" value="1"/>
</dbReference>
<evidence type="ECO:0000256" key="10">
    <source>
        <dbReference type="RuleBase" id="RU004175"/>
    </source>
</evidence>
<dbReference type="CDD" id="cd06572">
    <property type="entry name" value="Histidinol_dh"/>
    <property type="match status" value="1"/>
</dbReference>
<evidence type="ECO:0000256" key="5">
    <source>
        <dbReference type="PIRNR" id="PIRNR000099"/>
    </source>
</evidence>
<keyword evidence="4 5" id="KW-0560">Oxidoreductase</keyword>
<feature type="active site" description="Proton acceptor" evidence="6">
    <location>
        <position position="326"/>
    </location>
</feature>
<dbReference type="AlphaFoldDB" id="A0A5R8KBV5"/>
<comment type="cofactor">
    <cofactor evidence="9">
        <name>Zn(2+)</name>
        <dbReference type="ChEBI" id="CHEBI:29105"/>
    </cofactor>
    <text evidence="9">Binds 1 zinc ion per subunit.</text>
</comment>
<dbReference type="Proteomes" id="UP000306196">
    <property type="component" value="Unassembled WGS sequence"/>
</dbReference>
<dbReference type="PIRSF" id="PIRSF000099">
    <property type="entry name" value="Histidinol_dh"/>
    <property type="match status" value="1"/>
</dbReference>
<dbReference type="SUPFAM" id="SSF53720">
    <property type="entry name" value="ALDH-like"/>
    <property type="match status" value="1"/>
</dbReference>
<organism evidence="11 12">
    <name type="scientific">Phragmitibacter flavus</name>
    <dbReference type="NCBI Taxonomy" id="2576071"/>
    <lineage>
        <taxon>Bacteria</taxon>
        <taxon>Pseudomonadati</taxon>
        <taxon>Verrucomicrobiota</taxon>
        <taxon>Verrucomicrobiia</taxon>
        <taxon>Verrucomicrobiales</taxon>
        <taxon>Verrucomicrobiaceae</taxon>
        <taxon>Phragmitibacter</taxon>
    </lineage>
</organism>
<keyword evidence="7" id="KW-0520">NAD</keyword>
<keyword evidence="12" id="KW-1185">Reference proteome</keyword>
<evidence type="ECO:0000256" key="4">
    <source>
        <dbReference type="ARBA" id="ARBA00023002"/>
    </source>
</evidence>
<dbReference type="GO" id="GO:0004399">
    <property type="term" value="F:histidinol dehydrogenase activity"/>
    <property type="evidence" value="ECO:0007669"/>
    <property type="project" value="UniProtKB-EC"/>
</dbReference>
<keyword evidence="2 9" id="KW-0479">Metal-binding</keyword>
<feature type="binding site" evidence="8">
    <location>
        <position position="261"/>
    </location>
    <ligand>
        <name>substrate</name>
    </ligand>
</feature>
<comment type="caution">
    <text evidence="11">The sequence shown here is derived from an EMBL/GenBank/DDBJ whole genome shotgun (WGS) entry which is preliminary data.</text>
</comment>
<evidence type="ECO:0000256" key="2">
    <source>
        <dbReference type="ARBA" id="ARBA00022723"/>
    </source>
</evidence>
<dbReference type="EC" id="1.1.1.23" evidence="11"/>
<dbReference type="EMBL" id="VAUV01000011">
    <property type="protein sequence ID" value="TLD69786.1"/>
    <property type="molecule type" value="Genomic_DNA"/>
</dbReference>
<feature type="binding site" evidence="9">
    <location>
        <position position="419"/>
    </location>
    <ligand>
        <name>Zn(2+)</name>
        <dbReference type="ChEBI" id="CHEBI:29105"/>
    </ligand>
</feature>
<dbReference type="PANTHER" id="PTHR21256:SF2">
    <property type="entry name" value="HISTIDINE BIOSYNTHESIS TRIFUNCTIONAL PROTEIN"/>
    <property type="match status" value="1"/>
</dbReference>
<feature type="binding site" evidence="9">
    <location>
        <position position="261"/>
    </location>
    <ligand>
        <name>Zn(2+)</name>
        <dbReference type="ChEBI" id="CHEBI:29105"/>
    </ligand>
</feature>
<dbReference type="NCBIfam" id="TIGR00069">
    <property type="entry name" value="hisD"/>
    <property type="match status" value="1"/>
</dbReference>
<feature type="binding site" evidence="9">
    <location>
        <position position="258"/>
    </location>
    <ligand>
        <name>Zn(2+)</name>
        <dbReference type="ChEBI" id="CHEBI:29105"/>
    </ligand>
</feature>